<accession>A0ACC2JEP7</accession>
<dbReference type="EMBL" id="JAPUUL010002098">
    <property type="protein sequence ID" value="KAJ8125959.1"/>
    <property type="molecule type" value="Genomic_DNA"/>
</dbReference>
<sequence length="853" mass="97554">MDPFAAVGFASNVLSFVDFSWELFVEARTIYKSASGLTPSERTIETIAEDVTRLSTAITLLPVHGSELQHIAKECRLVADDLLSLLEKIRVPAGRSKYGSFLSALQRIWKRKDLDAFTGRLQKLQLQLMIRIHWMLLSENSKVVIGIKKIEDFNRKMDLGNRETLKTLKDEAVRYLSQLESEKTTKRMADIERSIVEWKRIDTESFQSISQLMQGLAHRMSNLEQSGREANDFQELLKSLYFDAIQTRQNAIEEAHTRTFEWMFNPPPSSNYRTTKFVEWLRGENNVFWIQGKAGSGKSTLMKFLCQHREIQHHLTDWAQNKRLVVAQYFFWNSGSSLEKSQEGLLRTLLFEILRVCPELGERVKACRYYDSSAINMSSGWTRRELLNAVKELPAAGVSAKFCFFIDGLDEYKGDSLELLGTIQRLSCLPDIKICTSSRPWTQFVDAFGGNRQCMVKLEDLTRTDIHRYVFDRLYTNKRFKALTRDISAYANLANEVVARAQGVFLWVVLVIRSLLEGATYADSLNDMHRRLEAFPKDLETYFQRMIDDVPEVYRPRTALTLRVALAADGPLPLSTYYFIDELFSDPDFALRIERRVVTGMEYNAIRTKMTARLDGRCKGLLEVVSVKNFGAPWRSRRVDFLHRTVKDFLLSSGTESVTLATVSESFNPYCMLCHAFLAEAKWTRGNLTRPVEDFANYAALVKEEDIEPNRLDLAFYDIEDNAAKGGNSGQDSVLEGAIALLNDPEVVDSRRLPSIIRSLLEIGIANNAIDVNVTGKSFINVWLPQRNRSPEIRGQVHEILKIFFEHGLDQTLRIPSLSPELPDIALQDYIRRHLPDRQPRGFASLNIPNKAI</sequence>
<organism evidence="1 2">
    <name type="scientific">Lasiodiplodia mahajangana</name>
    <dbReference type="NCBI Taxonomy" id="1108764"/>
    <lineage>
        <taxon>Eukaryota</taxon>
        <taxon>Fungi</taxon>
        <taxon>Dikarya</taxon>
        <taxon>Ascomycota</taxon>
        <taxon>Pezizomycotina</taxon>
        <taxon>Dothideomycetes</taxon>
        <taxon>Dothideomycetes incertae sedis</taxon>
        <taxon>Botryosphaeriales</taxon>
        <taxon>Botryosphaeriaceae</taxon>
        <taxon>Lasiodiplodia</taxon>
    </lineage>
</organism>
<name>A0ACC2JEP7_9PEZI</name>
<evidence type="ECO:0000313" key="2">
    <source>
        <dbReference type="Proteomes" id="UP001153332"/>
    </source>
</evidence>
<gene>
    <name evidence="1" type="ORF">O1611_g7679</name>
</gene>
<dbReference type="Proteomes" id="UP001153332">
    <property type="component" value="Unassembled WGS sequence"/>
</dbReference>
<protein>
    <submittedName>
        <fullName evidence="1">Uncharacterized protein</fullName>
    </submittedName>
</protein>
<keyword evidence="2" id="KW-1185">Reference proteome</keyword>
<comment type="caution">
    <text evidence="1">The sequence shown here is derived from an EMBL/GenBank/DDBJ whole genome shotgun (WGS) entry which is preliminary data.</text>
</comment>
<evidence type="ECO:0000313" key="1">
    <source>
        <dbReference type="EMBL" id="KAJ8125959.1"/>
    </source>
</evidence>
<reference evidence="1" key="1">
    <citation type="submission" date="2022-12" db="EMBL/GenBank/DDBJ databases">
        <title>Genome Sequence of Lasiodiplodia mahajangana.</title>
        <authorList>
            <person name="Buettner E."/>
        </authorList>
    </citation>
    <scope>NUCLEOTIDE SEQUENCE</scope>
    <source>
        <strain evidence="1">VT137</strain>
    </source>
</reference>
<proteinExistence type="predicted"/>